<organism evidence="2 3">
    <name type="scientific">Raphidocelis subcapitata</name>
    <dbReference type="NCBI Taxonomy" id="307507"/>
    <lineage>
        <taxon>Eukaryota</taxon>
        <taxon>Viridiplantae</taxon>
        <taxon>Chlorophyta</taxon>
        <taxon>core chlorophytes</taxon>
        <taxon>Chlorophyceae</taxon>
        <taxon>CS clade</taxon>
        <taxon>Sphaeropleales</taxon>
        <taxon>Selenastraceae</taxon>
        <taxon>Raphidocelis</taxon>
    </lineage>
</organism>
<feature type="region of interest" description="Disordered" evidence="1">
    <location>
        <begin position="202"/>
        <end position="255"/>
    </location>
</feature>
<dbReference type="Proteomes" id="UP000247498">
    <property type="component" value="Unassembled WGS sequence"/>
</dbReference>
<feature type="region of interest" description="Disordered" evidence="1">
    <location>
        <begin position="372"/>
        <end position="399"/>
    </location>
</feature>
<evidence type="ECO:0000313" key="2">
    <source>
        <dbReference type="EMBL" id="GBF88775.1"/>
    </source>
</evidence>
<dbReference type="InParanoid" id="A0A2V0NVC9"/>
<comment type="caution">
    <text evidence="2">The sequence shown here is derived from an EMBL/GenBank/DDBJ whole genome shotgun (WGS) entry which is preliminary data.</text>
</comment>
<feature type="region of interest" description="Disordered" evidence="1">
    <location>
        <begin position="112"/>
        <end position="159"/>
    </location>
</feature>
<feature type="compositionally biased region" description="Gly residues" evidence="1">
    <location>
        <begin position="514"/>
        <end position="552"/>
    </location>
</feature>
<dbReference type="EMBL" id="BDRX01000006">
    <property type="protein sequence ID" value="GBF88775.1"/>
    <property type="molecule type" value="Genomic_DNA"/>
</dbReference>
<name>A0A2V0NVC9_9CHLO</name>
<accession>A0A2V0NVC9</accession>
<feature type="compositionally biased region" description="Low complexity" evidence="1">
    <location>
        <begin position="381"/>
        <end position="392"/>
    </location>
</feature>
<keyword evidence="3" id="KW-1185">Reference proteome</keyword>
<feature type="compositionally biased region" description="Gly residues" evidence="1">
    <location>
        <begin position="208"/>
        <end position="228"/>
    </location>
</feature>
<protein>
    <submittedName>
        <fullName evidence="2">Uncharacterized protein</fullName>
    </submittedName>
</protein>
<reference evidence="2 3" key="1">
    <citation type="journal article" date="2018" name="Sci. Rep.">
        <title>Raphidocelis subcapitata (=Pseudokirchneriella subcapitata) provides an insight into genome evolution and environmental adaptations in the Sphaeropleales.</title>
        <authorList>
            <person name="Suzuki S."/>
            <person name="Yamaguchi H."/>
            <person name="Nakajima N."/>
            <person name="Kawachi M."/>
        </authorList>
    </citation>
    <scope>NUCLEOTIDE SEQUENCE [LARGE SCALE GENOMIC DNA]</scope>
    <source>
        <strain evidence="2 3">NIES-35</strain>
    </source>
</reference>
<feature type="compositionally biased region" description="Acidic residues" evidence="1">
    <location>
        <begin position="502"/>
        <end position="513"/>
    </location>
</feature>
<dbReference type="STRING" id="307507.A0A2V0NVC9"/>
<feature type="compositionally biased region" description="Low complexity" evidence="1">
    <location>
        <begin position="56"/>
        <end position="84"/>
    </location>
</feature>
<feature type="compositionally biased region" description="Acidic residues" evidence="1">
    <location>
        <begin position="131"/>
        <end position="144"/>
    </location>
</feature>
<proteinExistence type="predicted"/>
<evidence type="ECO:0000256" key="1">
    <source>
        <dbReference type="SAM" id="MobiDB-lite"/>
    </source>
</evidence>
<feature type="compositionally biased region" description="Gly residues" evidence="1">
    <location>
        <begin position="236"/>
        <end position="246"/>
    </location>
</feature>
<feature type="region of interest" description="Disordered" evidence="1">
    <location>
        <begin position="39"/>
        <end position="89"/>
    </location>
</feature>
<sequence length="581" mass="56213">MGLHLKDALAAHEELELVGERDQIHTACCGDSYGSDNGAACVTDPKSTEPPQDGQPPEAAAVAAAAAAAAAVAAAAPSPAAESSGGAGPWESLLRPSPLFRRFFWPNASKAGPCAANPGVETPEATPNTAAEEEEEEEGEEGEGDGSGRGPPPHSRTPAEVWGEVRDALSGGAAAIPALGTALRRASAALEAEMLRSREAAGLEPPGAGAGAAEPGGGGGGGGGGSSGSGASEATGRGGGSAGGGAEPYPHGLPPHARFAAGQLPLLRAALDLEPPRWRGRRALGTHRLWAADATALLLLARHPLLDAAVHTARLLPRVVALALSVDAAGALQARAAQALRFAVSSPLEALWLGLLTPGLGAGLPMPEPAGRGAGCGCGGSRSSEGSGSSGSFAGDDPEPGLCPPLHEAIAAIADSAACEPAGSRPSRTGFAVRAAEVLLAASDPFARGPGAARGGALDAALSGSEPWLWSVEPGGGLHLLLVEQEGELCGPRPLAFRSLSDEEGSSGSDDDSGGGGGGGGGGEARLSSGSGGGSGGGGGGGAGRSGDGGGAVPVSDEQLLRVLQGLGGLGSDVGCGGGGS</sequence>
<gene>
    <name evidence="2" type="ORF">Rsub_01676</name>
</gene>
<feature type="region of interest" description="Disordered" evidence="1">
    <location>
        <begin position="493"/>
        <end position="558"/>
    </location>
</feature>
<dbReference type="AlphaFoldDB" id="A0A2V0NVC9"/>
<feature type="compositionally biased region" description="Low complexity" evidence="1">
    <location>
        <begin position="121"/>
        <end position="130"/>
    </location>
</feature>
<evidence type="ECO:0000313" key="3">
    <source>
        <dbReference type="Proteomes" id="UP000247498"/>
    </source>
</evidence>